<feature type="region of interest" description="Disordered" evidence="1">
    <location>
        <begin position="723"/>
        <end position="742"/>
    </location>
</feature>
<dbReference type="Pfam" id="PF01713">
    <property type="entry name" value="Smr"/>
    <property type="match status" value="1"/>
</dbReference>
<dbReference type="PROSITE" id="PS50828">
    <property type="entry name" value="SMR"/>
    <property type="match status" value="1"/>
</dbReference>
<evidence type="ECO:0000256" key="1">
    <source>
        <dbReference type="SAM" id="MobiDB-lite"/>
    </source>
</evidence>
<dbReference type="SMART" id="SM01162">
    <property type="entry name" value="DUF1771"/>
    <property type="match status" value="1"/>
</dbReference>
<dbReference type="InterPro" id="IPR052772">
    <property type="entry name" value="Endo/PolyKinase_Domain-Protein"/>
</dbReference>
<feature type="non-terminal residue" evidence="4">
    <location>
        <position position="1"/>
    </location>
</feature>
<feature type="compositionally biased region" description="Basic and acidic residues" evidence="1">
    <location>
        <begin position="826"/>
        <end position="837"/>
    </location>
</feature>
<dbReference type="Gene3D" id="3.30.1370.110">
    <property type="match status" value="1"/>
</dbReference>
<dbReference type="InterPro" id="IPR003892">
    <property type="entry name" value="CUE"/>
</dbReference>
<dbReference type="PANTHER" id="PTHR46535">
    <property type="entry name" value="NEDD4-BINDING PROTEIN 2"/>
    <property type="match status" value="1"/>
</dbReference>
<feature type="region of interest" description="Disordered" evidence="1">
    <location>
        <begin position="815"/>
        <end position="855"/>
    </location>
</feature>
<feature type="compositionally biased region" description="Acidic residues" evidence="1">
    <location>
        <begin position="640"/>
        <end position="656"/>
    </location>
</feature>
<feature type="region of interest" description="Disordered" evidence="1">
    <location>
        <begin position="1246"/>
        <end position="1309"/>
    </location>
</feature>
<evidence type="ECO:0000313" key="4">
    <source>
        <dbReference type="EMBL" id="NXQ34011.1"/>
    </source>
</evidence>
<feature type="domain" description="CUE" evidence="3">
    <location>
        <begin position="42"/>
        <end position="85"/>
    </location>
</feature>
<comment type="caution">
    <text evidence="4">The sequence shown here is derived from an EMBL/GenBank/DDBJ whole genome shotgun (WGS) entry which is preliminary data.</text>
</comment>
<feature type="compositionally biased region" description="Basic and acidic residues" evidence="1">
    <location>
        <begin position="629"/>
        <end position="639"/>
    </location>
</feature>
<dbReference type="Pfam" id="PF25125">
    <property type="entry name" value="DUF7817"/>
    <property type="match status" value="1"/>
</dbReference>
<organism evidence="4 5">
    <name type="scientific">Alaudala cheleensis</name>
    <name type="common">Asian short-toed lark</name>
    <dbReference type="NCBI Taxonomy" id="670337"/>
    <lineage>
        <taxon>Eukaryota</taxon>
        <taxon>Metazoa</taxon>
        <taxon>Chordata</taxon>
        <taxon>Craniata</taxon>
        <taxon>Vertebrata</taxon>
        <taxon>Euteleostomi</taxon>
        <taxon>Archelosauria</taxon>
        <taxon>Archosauria</taxon>
        <taxon>Dinosauria</taxon>
        <taxon>Saurischia</taxon>
        <taxon>Theropoda</taxon>
        <taxon>Coelurosauria</taxon>
        <taxon>Aves</taxon>
        <taxon>Neognathae</taxon>
        <taxon>Neoaves</taxon>
        <taxon>Telluraves</taxon>
        <taxon>Australaves</taxon>
        <taxon>Passeriformes</taxon>
        <taxon>Sylvioidea</taxon>
        <taxon>Alaudidae</taxon>
        <taxon>Alaudala</taxon>
    </lineage>
</organism>
<feature type="compositionally biased region" description="Basic and acidic residues" evidence="1">
    <location>
        <begin position="1324"/>
        <end position="1347"/>
    </location>
</feature>
<feature type="compositionally biased region" description="Polar residues" evidence="1">
    <location>
        <begin position="9"/>
        <end position="20"/>
    </location>
</feature>
<proteinExistence type="predicted"/>
<dbReference type="Pfam" id="PF25124">
    <property type="entry name" value="DUF7816"/>
    <property type="match status" value="1"/>
</dbReference>
<dbReference type="CDD" id="cd14365">
    <property type="entry name" value="CUE_N4BP2"/>
    <property type="match status" value="1"/>
</dbReference>
<dbReference type="GO" id="GO:0005634">
    <property type="term" value="C:nucleus"/>
    <property type="evidence" value="ECO:0007669"/>
    <property type="project" value="TreeGrafter"/>
</dbReference>
<feature type="region of interest" description="Disordered" evidence="1">
    <location>
        <begin position="1"/>
        <end position="29"/>
    </location>
</feature>
<dbReference type="InterPro" id="IPR041801">
    <property type="entry name" value="N4BP2_CUE"/>
</dbReference>
<sequence length="1769" mass="197809">MPRKRKTGGSPSQRSGNSDRTAAAVSQEDPSHLVAQAMHYVNKEELFNSMSEMFSDLDPSVVYMVLSECDFKVENAMDHLLELSTHAKGVTSSETLGFDLAASSLPLVNQQRAIANERMGEGSAAQSYSGAAIEKVLSPGVQLTGELDSLLETAFQSYSWSEELPNCANDQTEHEHAMELNAFTEFPEWEKSDSVCNVLLLPQQAETNNEGLENFCCSQPPVSQLSIQTSSPSASDSFAQILEDSDLLETHAKHDVALEVYELPNGEVSCENSNQTQDTVLDQSSVTAASCGYSQRPVEHEVAVTGDGNSRCLEQHEDAVTAFSSYQSASLPDTYISPETSSFKIQKPADTKQTQQGYNLNFSTPSGQSQQHWNLMAPVFYPSGGSHSFVIPVAASPGQWRPVSDCRTSEKGLLLSSPVVSNAWDGNPSLKVWGNQDRNSKLNLSQAQQPRVCHMMRKKMQLVGQVLVLLRGVPGSGKSYLARNLLEDNPGGIILSTDDYFYKHGQYHYDPNCLGEAHDWNRKRAKEAFEMRISPIIIDNTNIQAWEMKPYVTLAQQFKYKVMFREPDTWWKFKPKELERRNIHGVSKEKIKRMLERYERCLTVRSILDSSAPDKSEAAGWSEDPCQEESQRNREAHSDVEEEECFASEVEPTELAEVDKTPPSIPPKLESSCDPEHFQKEEKEMKSNSVEHNSDNSTVQDDLEINLSDCIQKELLLEKKEEKELKPEKNTEAEIDEVDVIPAEETVNSHTGGAEEHSGNNSLEVQTAVEQLGNICMEPKSTQTSNTVEPSSLAFDTSGAPELLNFLGDWPVEQTMGQRVKRSRRLEKSPLKSDKAGETPSQQHSEIGKEQVSLPETNTVEKGCEDGNVPCSCYPVSSDKVTPELEMLGYWTVSASLEQRQQRSRRMKKTNLNQCDEKKNTEDDAIMNAFETVHVIHESPKNTEEQAVLPVHQEEIVASETVSGEKSQQSKRARKHHRLALTFTNSSLPHPREEDHLSKLNLAEEKQDAELCRQKSSHSQTESQDFALLWRLEKKMLFPETTKILHGRLDGFKPKDIDNASDSQEKIPYRVTYDKSTFVEESELINIDESEKLDMLCKLFESVSVEALKDLYERCNKDIDWATGLLLDEKLRKAVDSERFRVSEAEPVVADLDFKASTDYDENLKDCKQTSQVIGAGDTCEALEEKNSSLSVAESRAAKTAVTSVGVSDSFAATSLDNSVELKNSVDSAPRTDTSSSAAGVIELSISGKQKGESESALEETGNKPLLSELDAGLPNDTNTTSTNLKSELNNESDSNPPEKNAENSKGTGLLLEMDCAPLVAPRSRKELEMDKETQESSREIHGKEEIETPSWAATKAKRQSPIPTSRAAFSIDCLELTLPPELALQLKEIFGPVGIDAGSLTVEDCVVHIDLNLAKVIHEKWKESILKRQRRDESCKLSAEGMSWIQQTDTDDSEVLLSQNVDSKIQKKKSSSAADTSNDIQTKTPATSDIFPFMDHWNAQIQKVSLRQIISEEIAMQEREDLNRVPSTARKDCAAKLKEKQLFEMFPTINQNFLMDVFRDNNYSLEQTEQFLNCVLEADPVKTVIAQESVQQNEIVSSYSAAKNREKKAKKSREEDDPLCEMFQDFEYPQYDDLRAEAFCHQQKRQECLKKAGEAYRMGMKPVAAFYAHQGRLHEQKMKEANHAAAVQIFERVNTSLLPMNVLDLHGLHVDEAVNQLSRVLQEKSEEYQQNGGKPYLIVITGRGSHSQGGVARIRPAAIRYLTSHNFR</sequence>
<dbReference type="PROSITE" id="PS51140">
    <property type="entry name" value="CUE"/>
    <property type="match status" value="1"/>
</dbReference>
<dbReference type="InterPro" id="IPR002625">
    <property type="entry name" value="Smr_dom"/>
</dbReference>
<dbReference type="InterPro" id="IPR013899">
    <property type="entry name" value="DUF1771"/>
</dbReference>
<dbReference type="EMBL" id="VWYE01023541">
    <property type="protein sequence ID" value="NXQ34011.1"/>
    <property type="molecule type" value="Genomic_DNA"/>
</dbReference>
<evidence type="ECO:0000313" key="5">
    <source>
        <dbReference type="Proteomes" id="UP000571582"/>
    </source>
</evidence>
<feature type="compositionally biased region" description="Basic and acidic residues" evidence="1">
    <location>
        <begin position="674"/>
        <end position="686"/>
    </location>
</feature>
<dbReference type="GO" id="GO:0004519">
    <property type="term" value="F:endonuclease activity"/>
    <property type="evidence" value="ECO:0007669"/>
    <property type="project" value="TreeGrafter"/>
</dbReference>
<dbReference type="InterPro" id="IPR056719">
    <property type="entry name" value="DUF7817"/>
</dbReference>
<dbReference type="Gene3D" id="3.40.50.300">
    <property type="entry name" value="P-loop containing nucleotide triphosphate hydrolases"/>
    <property type="match status" value="1"/>
</dbReference>
<dbReference type="SUPFAM" id="SSF52540">
    <property type="entry name" value="P-loop containing nucleoside triphosphate hydrolases"/>
    <property type="match status" value="1"/>
</dbReference>
<dbReference type="GO" id="GO:0043130">
    <property type="term" value="F:ubiquitin binding"/>
    <property type="evidence" value="ECO:0007669"/>
    <property type="project" value="InterPro"/>
</dbReference>
<dbReference type="InterPro" id="IPR056720">
    <property type="entry name" value="DUF7818"/>
</dbReference>
<feature type="compositionally biased region" description="Polar residues" evidence="1">
    <location>
        <begin position="1276"/>
        <end position="1298"/>
    </location>
</feature>
<feature type="domain" description="Smr" evidence="2">
    <location>
        <begin position="1704"/>
        <end position="1769"/>
    </location>
</feature>
<dbReference type="InterPro" id="IPR036063">
    <property type="entry name" value="Smr_dom_sf"/>
</dbReference>
<protein>
    <submittedName>
        <fullName evidence="4">N4BP2 protein</fullName>
    </submittedName>
</protein>
<dbReference type="PANTHER" id="PTHR46535:SF1">
    <property type="entry name" value="NEDD4-BINDING PROTEIN 2"/>
    <property type="match status" value="1"/>
</dbReference>
<feature type="compositionally biased region" description="Basic and acidic residues" evidence="1">
    <location>
        <begin position="723"/>
        <end position="732"/>
    </location>
</feature>
<feature type="region of interest" description="Disordered" evidence="1">
    <location>
        <begin position="612"/>
        <end position="696"/>
    </location>
</feature>
<dbReference type="Pfam" id="PF13671">
    <property type="entry name" value="AAA_33"/>
    <property type="match status" value="1"/>
</dbReference>
<dbReference type="InterPro" id="IPR056718">
    <property type="entry name" value="DUF7816"/>
</dbReference>
<dbReference type="InterPro" id="IPR027417">
    <property type="entry name" value="P-loop_NTPase"/>
</dbReference>
<feature type="region of interest" description="Disordered" evidence="1">
    <location>
        <begin position="1323"/>
        <end position="1360"/>
    </location>
</feature>
<feature type="compositionally biased region" description="Polar residues" evidence="1">
    <location>
        <begin position="687"/>
        <end position="696"/>
    </location>
</feature>
<dbReference type="Gene3D" id="1.10.8.10">
    <property type="entry name" value="DNA helicase RuvA subunit, C-terminal domain"/>
    <property type="match status" value="1"/>
</dbReference>
<accession>A0A7L2C7J9</accession>
<name>A0A7L2C7J9_9PASS</name>
<evidence type="ECO:0000259" key="3">
    <source>
        <dbReference type="PROSITE" id="PS51140"/>
    </source>
</evidence>
<gene>
    <name evidence="4" type="primary">N4bp2</name>
    <name evidence="4" type="ORF">ALACHE_R08334</name>
</gene>
<dbReference type="SUPFAM" id="SSF160443">
    <property type="entry name" value="SMR domain-like"/>
    <property type="match status" value="1"/>
</dbReference>
<dbReference type="Proteomes" id="UP000571582">
    <property type="component" value="Unassembled WGS sequence"/>
</dbReference>
<dbReference type="InterPro" id="IPR009060">
    <property type="entry name" value="UBA-like_sf"/>
</dbReference>
<evidence type="ECO:0000259" key="2">
    <source>
        <dbReference type="PROSITE" id="PS50828"/>
    </source>
</evidence>
<dbReference type="Pfam" id="PF08590">
    <property type="entry name" value="DUF1771"/>
    <property type="match status" value="1"/>
</dbReference>
<keyword evidence="5" id="KW-1185">Reference proteome</keyword>
<dbReference type="Pfam" id="PF25126">
    <property type="entry name" value="DUF7818"/>
    <property type="match status" value="1"/>
</dbReference>
<feature type="non-terminal residue" evidence="4">
    <location>
        <position position="1769"/>
    </location>
</feature>
<dbReference type="SUPFAM" id="SSF46934">
    <property type="entry name" value="UBA-like"/>
    <property type="match status" value="1"/>
</dbReference>
<reference evidence="4 5" key="1">
    <citation type="submission" date="2019-09" db="EMBL/GenBank/DDBJ databases">
        <title>Bird 10,000 Genomes (B10K) Project - Family phase.</title>
        <authorList>
            <person name="Zhang G."/>
        </authorList>
    </citation>
    <scope>NUCLEOTIDE SEQUENCE [LARGE SCALE GENOMIC DNA]</scope>
    <source>
        <strain evidence="4">B10K-DU-001-15</strain>
        <tissue evidence="4">Muscle</tissue>
    </source>
</reference>